<gene>
    <name evidence="1" type="ORF">SAMN02745133_01091</name>
</gene>
<keyword evidence="2" id="KW-1185">Reference proteome</keyword>
<organism evidence="1 2">
    <name type="scientific">Desulforamulus putei DSM 12395</name>
    <dbReference type="NCBI Taxonomy" id="1121429"/>
    <lineage>
        <taxon>Bacteria</taxon>
        <taxon>Bacillati</taxon>
        <taxon>Bacillota</taxon>
        <taxon>Clostridia</taxon>
        <taxon>Eubacteriales</taxon>
        <taxon>Peptococcaceae</taxon>
        <taxon>Desulforamulus</taxon>
    </lineage>
</organism>
<proteinExistence type="predicted"/>
<accession>A0A1M4W330</accession>
<protein>
    <submittedName>
        <fullName evidence="1">Uncharacterized protein</fullName>
    </submittedName>
</protein>
<dbReference type="EMBL" id="FQUY01000005">
    <property type="protein sequence ID" value="SHE75616.1"/>
    <property type="molecule type" value="Genomic_DNA"/>
</dbReference>
<evidence type="ECO:0000313" key="1">
    <source>
        <dbReference type="EMBL" id="SHE75616.1"/>
    </source>
</evidence>
<dbReference type="Proteomes" id="UP000184148">
    <property type="component" value="Unassembled WGS sequence"/>
</dbReference>
<dbReference type="AlphaFoldDB" id="A0A1M4W330"/>
<name>A0A1M4W330_9FIRM</name>
<evidence type="ECO:0000313" key="2">
    <source>
        <dbReference type="Proteomes" id="UP000184148"/>
    </source>
</evidence>
<reference evidence="2" key="1">
    <citation type="submission" date="2016-11" db="EMBL/GenBank/DDBJ databases">
        <authorList>
            <person name="Varghese N."/>
            <person name="Submissions S."/>
        </authorList>
    </citation>
    <scope>NUCLEOTIDE SEQUENCE [LARGE SCALE GENOMIC DNA]</scope>
    <source>
        <strain evidence="2">DSM 12395</strain>
    </source>
</reference>
<sequence length="78" mass="8900">MEKRNLKYFDMKIGLNFLEDEYGITVFKHLNSSNGIKVRAVNMLGEYQLHGIILSKKRIIGKGKKSSGHSKYLLKSGQ</sequence>